<dbReference type="Proteomes" id="UP000231426">
    <property type="component" value="Unassembled WGS sequence"/>
</dbReference>
<dbReference type="EMBL" id="PFBV01000005">
    <property type="protein sequence ID" value="PIT88046.1"/>
    <property type="molecule type" value="Genomic_DNA"/>
</dbReference>
<sequence>MLQWINNQNKRISKTAIVITGVILVAVFLIFLFAAEAVGAQETANIISVADPNSQLQQGVNIIQEPLGLPATDIRLIIARIIRVALSLIGIVVLVIIIYGGYLWMTAGGNEDQIGKAKKVLFNAVIGLVIILSAYAIVSFIMNMLGVGSGGPGGGGTLSPPGTQNFQGSGALGQVIKDHYPARNQKGVPRNTKIAITFFKPIKINDTALVIDKNGNGIAGDCVIPTVGTMDWATDCDALNTSSIKIERVNTVIDIITSSTQEVFVPISGAAILASYVSSTEFDHQIVYTLVLRPYDYLGEETEDVQYRVYLTNNIKIDDSQNNYPALFASSPTKYYSWYFTCSTLLDLSPPHVIDVYPRNGYKEVKNTVIQVVFDEAVDPMGVQGGFDETADENLFVLQNSGYIFLTSNYSVKPEGNFDLLNSYTTLEFSSNVACGKNACGNNIYCLPVCDKSGVVCGDPKTDNYKVLLRAAWTNSSSTFEAIPFSGISDMAGNALDGNNDKVIQKAPRTEPVFDSQKVPDNYYWGFMLEDKLDLTPPIINQTLPGPEATWVEPEKEWTMLFDKRMRVGSLYSISIQESPTPAERCNLLGLSGAACILDSLWRVPNVVFNEDDSTLTIMDHGPFLDGLAQIYVPYINSRVEDAHFNCLYPGQGPEHNVIEGGTTDDNTDYSSICDGTNNCCIKPENETEDFCCNGIEVGLHETASSSCYAGLKYP</sequence>
<evidence type="ECO:0000313" key="2">
    <source>
        <dbReference type="EMBL" id="PIT88046.1"/>
    </source>
</evidence>
<evidence type="ECO:0000313" key="3">
    <source>
        <dbReference type="Proteomes" id="UP000231426"/>
    </source>
</evidence>
<accession>A0A2M6W5K0</accession>
<keyword evidence="1" id="KW-1133">Transmembrane helix</keyword>
<keyword evidence="1" id="KW-0812">Transmembrane</keyword>
<evidence type="ECO:0008006" key="4">
    <source>
        <dbReference type="Google" id="ProtNLM"/>
    </source>
</evidence>
<name>A0A2M6W5K0_9BACT</name>
<reference evidence="3" key="1">
    <citation type="submission" date="2017-09" db="EMBL/GenBank/DDBJ databases">
        <title>Depth-based differentiation of microbial function through sediment-hosted aquifers and enrichment of novel symbionts in the deep terrestrial subsurface.</title>
        <authorList>
            <person name="Probst A.J."/>
            <person name="Ladd B."/>
            <person name="Jarett J.K."/>
            <person name="Geller-Mcgrath D.E."/>
            <person name="Sieber C.M.K."/>
            <person name="Emerson J.B."/>
            <person name="Anantharaman K."/>
            <person name="Thomas B.C."/>
            <person name="Malmstrom R."/>
            <person name="Stieglmeier M."/>
            <person name="Klingl A."/>
            <person name="Woyke T."/>
            <person name="Ryan C.M."/>
            <person name="Banfield J.F."/>
        </authorList>
    </citation>
    <scope>NUCLEOTIDE SEQUENCE [LARGE SCALE GENOMIC DNA]</scope>
</reference>
<dbReference type="AlphaFoldDB" id="A0A2M6W5K0"/>
<dbReference type="Pfam" id="PF18895">
    <property type="entry name" value="T4SS_pilin"/>
    <property type="match status" value="1"/>
</dbReference>
<evidence type="ECO:0000256" key="1">
    <source>
        <dbReference type="SAM" id="Phobius"/>
    </source>
</evidence>
<comment type="caution">
    <text evidence="2">The sequence shown here is derived from an EMBL/GenBank/DDBJ whole genome shotgun (WGS) entry which is preliminary data.</text>
</comment>
<gene>
    <name evidence="2" type="ORF">COU29_03470</name>
</gene>
<proteinExistence type="predicted"/>
<feature type="transmembrane region" description="Helical" evidence="1">
    <location>
        <begin position="12"/>
        <end position="35"/>
    </location>
</feature>
<protein>
    <recommendedName>
        <fullName evidence="4">SbsA Ig-like domain-containing protein</fullName>
    </recommendedName>
</protein>
<organism evidence="2 3">
    <name type="scientific">Candidatus Magasanikbacteria bacterium CG10_big_fil_rev_8_21_14_0_10_36_32</name>
    <dbReference type="NCBI Taxonomy" id="1974646"/>
    <lineage>
        <taxon>Bacteria</taxon>
        <taxon>Candidatus Magasanikiibacteriota</taxon>
    </lineage>
</organism>
<dbReference type="InterPro" id="IPR043993">
    <property type="entry name" value="T4SS_pilin"/>
</dbReference>
<feature type="transmembrane region" description="Helical" evidence="1">
    <location>
        <begin position="120"/>
        <end position="142"/>
    </location>
</feature>
<keyword evidence="1" id="KW-0472">Membrane</keyword>
<feature type="transmembrane region" description="Helical" evidence="1">
    <location>
        <begin position="77"/>
        <end position="99"/>
    </location>
</feature>